<evidence type="ECO:0000313" key="1">
    <source>
        <dbReference type="EMBL" id="KZT60250.1"/>
    </source>
</evidence>
<sequence>MLLRASPLAQSTILLSVMAYLQRHGRYRDTGVTLRWYREGIAQRPAPVQPTLTAGGTAGTAEHPDSELVVGRYGGTGGTRCGFSQSGDSCAAGGGGRRSASIISEELGSKRSAIGARVLTGRYTMLVLGKFTANMLADYRCYDTIRYDARARRCYRRRRNFAGGPPRRS</sequence>
<organism evidence="1 2">
    <name type="scientific">Calocera cornea HHB12733</name>
    <dbReference type="NCBI Taxonomy" id="1353952"/>
    <lineage>
        <taxon>Eukaryota</taxon>
        <taxon>Fungi</taxon>
        <taxon>Dikarya</taxon>
        <taxon>Basidiomycota</taxon>
        <taxon>Agaricomycotina</taxon>
        <taxon>Dacrymycetes</taxon>
        <taxon>Dacrymycetales</taxon>
        <taxon>Dacrymycetaceae</taxon>
        <taxon>Calocera</taxon>
    </lineage>
</organism>
<accession>A0A165I889</accession>
<dbReference type="AlphaFoldDB" id="A0A165I889"/>
<reference evidence="1 2" key="1">
    <citation type="journal article" date="2016" name="Mol. Biol. Evol.">
        <title>Comparative Genomics of Early-Diverging Mushroom-Forming Fungi Provides Insights into the Origins of Lignocellulose Decay Capabilities.</title>
        <authorList>
            <person name="Nagy L.G."/>
            <person name="Riley R."/>
            <person name="Tritt A."/>
            <person name="Adam C."/>
            <person name="Daum C."/>
            <person name="Floudas D."/>
            <person name="Sun H."/>
            <person name="Yadav J.S."/>
            <person name="Pangilinan J."/>
            <person name="Larsson K.H."/>
            <person name="Matsuura K."/>
            <person name="Barry K."/>
            <person name="Labutti K."/>
            <person name="Kuo R."/>
            <person name="Ohm R.A."/>
            <person name="Bhattacharya S.S."/>
            <person name="Shirouzu T."/>
            <person name="Yoshinaga Y."/>
            <person name="Martin F.M."/>
            <person name="Grigoriev I.V."/>
            <person name="Hibbett D.S."/>
        </authorList>
    </citation>
    <scope>NUCLEOTIDE SEQUENCE [LARGE SCALE GENOMIC DNA]</scope>
    <source>
        <strain evidence="1 2">HHB12733</strain>
    </source>
</reference>
<evidence type="ECO:0000313" key="2">
    <source>
        <dbReference type="Proteomes" id="UP000076842"/>
    </source>
</evidence>
<name>A0A165I889_9BASI</name>
<dbReference type="InParanoid" id="A0A165I889"/>
<proteinExistence type="predicted"/>
<dbReference type="Proteomes" id="UP000076842">
    <property type="component" value="Unassembled WGS sequence"/>
</dbReference>
<keyword evidence="2" id="KW-1185">Reference proteome</keyword>
<gene>
    <name evidence="1" type="ORF">CALCODRAFT_127032</name>
</gene>
<protein>
    <submittedName>
        <fullName evidence="1">Uncharacterized protein</fullName>
    </submittedName>
</protein>
<dbReference type="EMBL" id="KV423932">
    <property type="protein sequence ID" value="KZT60250.1"/>
    <property type="molecule type" value="Genomic_DNA"/>
</dbReference>